<name>A0A9E7N2K6_9CAUD</name>
<evidence type="ECO:0000313" key="1">
    <source>
        <dbReference type="EMBL" id="UTC28704.1"/>
    </source>
</evidence>
<dbReference type="EMBL" id="ON529851">
    <property type="protein sequence ID" value="UTC28704.1"/>
    <property type="molecule type" value="Genomic_DNA"/>
</dbReference>
<dbReference type="Proteomes" id="UP001056634">
    <property type="component" value="Segment"/>
</dbReference>
<accession>A0A9E7N2K6</accession>
<evidence type="ECO:0000313" key="2">
    <source>
        <dbReference type="Proteomes" id="UP001056634"/>
    </source>
</evidence>
<reference evidence="1" key="1">
    <citation type="submission" date="2022-04" db="EMBL/GenBank/DDBJ databases">
        <authorList>
            <person name="Friedrich I."/>
            <person name="Schneider D."/>
            <person name="Poehlein A."/>
            <person name="Hertel R."/>
            <person name="Daniel R."/>
        </authorList>
    </citation>
    <scope>NUCLEOTIDE SEQUENCE</scope>
</reference>
<protein>
    <submittedName>
        <fullName evidence="1">Uncharacterized protein</fullName>
    </submittedName>
</protein>
<sequence>MLSTPAWVKPCTALAPGDIFFVDLGQDKRGRVVSAALVFGGALKVVYEAEEGEKYRLIMAQDRLVCVIAPALWDDDSYTAFGR</sequence>
<gene>
    <name evidence="1" type="ORF">MARCHEWKA_01910</name>
</gene>
<keyword evidence="2" id="KW-1185">Reference proteome</keyword>
<organism evidence="1 2">
    <name type="scientific">Brevundimonas phage vB_BpoS-Marchewka</name>
    <dbReference type="NCBI Taxonomy" id="2948604"/>
    <lineage>
        <taxon>Viruses</taxon>
        <taxon>Duplodnaviria</taxon>
        <taxon>Heunggongvirae</taxon>
        <taxon>Uroviricota</taxon>
        <taxon>Caudoviricetes</taxon>
        <taxon>Jeanschmidtviridae</taxon>
        <taxon>Marchewkavirus</taxon>
        <taxon>Marchewkavirus marchewka</taxon>
    </lineage>
</organism>
<proteinExistence type="predicted"/>